<dbReference type="SUPFAM" id="SSF109854">
    <property type="entry name" value="DinB/YfiT-like putative metalloenzymes"/>
    <property type="match status" value="1"/>
</dbReference>
<evidence type="ECO:0000313" key="3">
    <source>
        <dbReference type="EMBL" id="MBM7633333.1"/>
    </source>
</evidence>
<evidence type="ECO:0000313" key="4">
    <source>
        <dbReference type="Proteomes" id="UP000741863"/>
    </source>
</evidence>
<evidence type="ECO:0000256" key="1">
    <source>
        <dbReference type="ARBA" id="ARBA00008635"/>
    </source>
</evidence>
<dbReference type="Pfam" id="PF05163">
    <property type="entry name" value="DinB"/>
    <property type="match status" value="1"/>
</dbReference>
<dbReference type="Gene3D" id="1.20.120.450">
    <property type="entry name" value="dinb family like domain"/>
    <property type="match status" value="1"/>
</dbReference>
<gene>
    <name evidence="3" type="ORF">JOD17_002427</name>
</gene>
<dbReference type="EMBL" id="JAFBEC010000006">
    <property type="protein sequence ID" value="MBM7633333.1"/>
    <property type="molecule type" value="Genomic_DNA"/>
</dbReference>
<proteinExistence type="inferred from homology"/>
<evidence type="ECO:0000256" key="2">
    <source>
        <dbReference type="ARBA" id="ARBA00022723"/>
    </source>
</evidence>
<accession>A0ABS2PD29</accession>
<comment type="similarity">
    <text evidence="1">Belongs to the DinB family.</text>
</comment>
<dbReference type="InterPro" id="IPR034660">
    <property type="entry name" value="DinB/YfiT-like"/>
</dbReference>
<sequence>MMTEEGYVYAASLNDELTHVIPTESYDTILIESLGTPRQWFHHLIRVREVYRRSLYTGEVVFPGKPIPDDIDVTTMLKASSERLAEAFMYSERMSVKFGGKTMSISELISTAIQHEGIHTGQYYVALKHAGFDVPKRWQEDWAMS</sequence>
<reference evidence="3 4" key="1">
    <citation type="submission" date="2021-01" db="EMBL/GenBank/DDBJ databases">
        <title>Genomic Encyclopedia of Type Strains, Phase IV (KMG-IV): sequencing the most valuable type-strain genomes for metagenomic binning, comparative biology and taxonomic classification.</title>
        <authorList>
            <person name="Goeker M."/>
        </authorList>
    </citation>
    <scope>NUCLEOTIDE SEQUENCE [LARGE SCALE GENOMIC DNA]</scope>
    <source>
        <strain evidence="3 4">DSM 25540</strain>
    </source>
</reference>
<name>A0ABS2PD29_9BACL</name>
<keyword evidence="4" id="KW-1185">Reference proteome</keyword>
<comment type="caution">
    <text evidence="3">The sequence shown here is derived from an EMBL/GenBank/DDBJ whole genome shotgun (WGS) entry which is preliminary data.</text>
</comment>
<dbReference type="InterPro" id="IPR007837">
    <property type="entry name" value="DinB"/>
</dbReference>
<keyword evidence="2" id="KW-0479">Metal-binding</keyword>
<protein>
    <submittedName>
        <fullName evidence="3">Damage-inducible protein DinB</fullName>
    </submittedName>
</protein>
<organism evidence="3 4">
    <name type="scientific">Geomicrobium sediminis</name>
    <dbReference type="NCBI Taxonomy" id="1347788"/>
    <lineage>
        <taxon>Bacteria</taxon>
        <taxon>Bacillati</taxon>
        <taxon>Bacillota</taxon>
        <taxon>Bacilli</taxon>
        <taxon>Bacillales</taxon>
        <taxon>Geomicrobium</taxon>
    </lineage>
</organism>
<dbReference type="Proteomes" id="UP000741863">
    <property type="component" value="Unassembled WGS sequence"/>
</dbReference>